<evidence type="ECO:0000313" key="1">
    <source>
        <dbReference type="EMBL" id="TVU39937.1"/>
    </source>
</evidence>
<gene>
    <name evidence="1" type="ORF">EJB05_13381</name>
</gene>
<dbReference type="EMBL" id="RWGY01000007">
    <property type="protein sequence ID" value="TVU39937.1"/>
    <property type="molecule type" value="Genomic_DNA"/>
</dbReference>
<evidence type="ECO:0000313" key="2">
    <source>
        <dbReference type="Proteomes" id="UP000324897"/>
    </source>
</evidence>
<name>A0A5J9VWE6_9POAL</name>
<organism evidence="1 2">
    <name type="scientific">Eragrostis curvula</name>
    <name type="common">weeping love grass</name>
    <dbReference type="NCBI Taxonomy" id="38414"/>
    <lineage>
        <taxon>Eukaryota</taxon>
        <taxon>Viridiplantae</taxon>
        <taxon>Streptophyta</taxon>
        <taxon>Embryophyta</taxon>
        <taxon>Tracheophyta</taxon>
        <taxon>Spermatophyta</taxon>
        <taxon>Magnoliopsida</taxon>
        <taxon>Liliopsida</taxon>
        <taxon>Poales</taxon>
        <taxon>Poaceae</taxon>
        <taxon>PACMAD clade</taxon>
        <taxon>Chloridoideae</taxon>
        <taxon>Eragrostideae</taxon>
        <taxon>Eragrostidinae</taxon>
        <taxon>Eragrostis</taxon>
    </lineage>
</organism>
<dbReference type="Gramene" id="TVU39937">
    <property type="protein sequence ID" value="TVU39937"/>
    <property type="gene ID" value="EJB05_13381"/>
</dbReference>
<keyword evidence="2" id="KW-1185">Reference proteome</keyword>
<proteinExistence type="predicted"/>
<sequence length="91" mass="9704">MVAFQQLQQRTLVLCYSRKGRVLADEPSKDRGRALSPHGCTCSSVKGYGDSGDAGDGGAAQLEELDAMSSSICEQVYASGRLVPLMMGLYN</sequence>
<accession>A0A5J9VWE6</accession>
<protein>
    <submittedName>
        <fullName evidence="1">Uncharacterized protein</fullName>
    </submittedName>
</protein>
<comment type="caution">
    <text evidence="1">The sequence shown here is derived from an EMBL/GenBank/DDBJ whole genome shotgun (WGS) entry which is preliminary data.</text>
</comment>
<dbReference type="Proteomes" id="UP000324897">
    <property type="component" value="Chromosome 4"/>
</dbReference>
<dbReference type="AlphaFoldDB" id="A0A5J9VWE6"/>
<reference evidence="1 2" key="1">
    <citation type="journal article" date="2019" name="Sci. Rep.">
        <title>A high-quality genome of Eragrostis curvula grass provides insights into Poaceae evolution and supports new strategies to enhance forage quality.</title>
        <authorList>
            <person name="Carballo J."/>
            <person name="Santos B.A.C.M."/>
            <person name="Zappacosta D."/>
            <person name="Garbus I."/>
            <person name="Selva J.P."/>
            <person name="Gallo C.A."/>
            <person name="Diaz A."/>
            <person name="Albertini E."/>
            <person name="Caccamo M."/>
            <person name="Echenique V."/>
        </authorList>
    </citation>
    <scope>NUCLEOTIDE SEQUENCE [LARGE SCALE GENOMIC DNA]</scope>
    <source>
        <strain evidence="2">cv. Victoria</strain>
        <tissue evidence="1">Leaf</tissue>
    </source>
</reference>